<evidence type="ECO:0000313" key="4">
    <source>
        <dbReference type="Proteomes" id="UP000698222"/>
    </source>
</evidence>
<evidence type="ECO:0000313" key="3">
    <source>
        <dbReference type="EMBL" id="MBP2408192.1"/>
    </source>
</evidence>
<comment type="caution">
    <text evidence="3">The sequence shown here is derived from an EMBL/GenBank/DDBJ whole genome shotgun (WGS) entry which is preliminary data.</text>
</comment>
<evidence type="ECO:0000256" key="1">
    <source>
        <dbReference type="SAM" id="MobiDB-lite"/>
    </source>
</evidence>
<evidence type="ECO:0008006" key="5">
    <source>
        <dbReference type="Google" id="ProtNLM"/>
    </source>
</evidence>
<name>A0ABS4YIF2_9MICO</name>
<keyword evidence="2" id="KW-0812">Transmembrane</keyword>
<keyword evidence="2" id="KW-0472">Membrane</keyword>
<accession>A0ABS4YIF2</accession>
<gene>
    <name evidence="3" type="ORF">JOF44_001095</name>
</gene>
<dbReference type="SUPFAM" id="SSF53448">
    <property type="entry name" value="Nucleotide-diphospho-sugar transferases"/>
    <property type="match status" value="1"/>
</dbReference>
<keyword evidence="2" id="KW-1133">Transmembrane helix</keyword>
<dbReference type="InterPro" id="IPR029044">
    <property type="entry name" value="Nucleotide-diphossugar_trans"/>
</dbReference>
<keyword evidence="4" id="KW-1185">Reference proteome</keyword>
<feature type="region of interest" description="Disordered" evidence="1">
    <location>
        <begin position="86"/>
        <end position="158"/>
    </location>
</feature>
<dbReference type="RefSeq" id="WP_209888352.1">
    <property type="nucleotide sequence ID" value="NZ_BAAAJV010000024.1"/>
</dbReference>
<feature type="transmembrane region" description="Helical" evidence="2">
    <location>
        <begin position="759"/>
        <end position="779"/>
    </location>
</feature>
<protein>
    <recommendedName>
        <fullName evidence="5">Glycosyl transferase</fullName>
    </recommendedName>
</protein>
<feature type="transmembrane region" description="Helical" evidence="2">
    <location>
        <begin position="369"/>
        <end position="393"/>
    </location>
</feature>
<feature type="transmembrane region" description="Helical" evidence="2">
    <location>
        <begin position="692"/>
        <end position="711"/>
    </location>
</feature>
<feature type="compositionally biased region" description="Basic and acidic residues" evidence="1">
    <location>
        <begin position="126"/>
        <end position="151"/>
    </location>
</feature>
<feature type="region of interest" description="Disordered" evidence="1">
    <location>
        <begin position="201"/>
        <end position="243"/>
    </location>
</feature>
<dbReference type="Proteomes" id="UP000698222">
    <property type="component" value="Unassembled WGS sequence"/>
</dbReference>
<proteinExistence type="predicted"/>
<feature type="transmembrane region" description="Helical" evidence="2">
    <location>
        <begin position="489"/>
        <end position="507"/>
    </location>
</feature>
<feature type="transmembrane region" description="Helical" evidence="2">
    <location>
        <begin position="824"/>
        <end position="844"/>
    </location>
</feature>
<dbReference type="EMBL" id="JAGIOC010000001">
    <property type="protein sequence ID" value="MBP2408192.1"/>
    <property type="molecule type" value="Genomic_DNA"/>
</dbReference>
<dbReference type="Gene3D" id="3.90.550.10">
    <property type="entry name" value="Spore Coat Polysaccharide Biosynthesis Protein SpsA, Chain A"/>
    <property type="match status" value="1"/>
</dbReference>
<feature type="transmembrane region" description="Helical" evidence="2">
    <location>
        <begin position="786"/>
        <end position="804"/>
    </location>
</feature>
<feature type="transmembrane region" description="Helical" evidence="2">
    <location>
        <begin position="567"/>
        <end position="587"/>
    </location>
</feature>
<feature type="transmembrane region" description="Helical" evidence="2">
    <location>
        <begin position="1118"/>
        <end position="1138"/>
    </location>
</feature>
<feature type="compositionally biased region" description="Basic and acidic residues" evidence="1">
    <location>
        <begin position="86"/>
        <end position="112"/>
    </location>
</feature>
<evidence type="ECO:0000256" key="2">
    <source>
        <dbReference type="SAM" id="Phobius"/>
    </source>
</evidence>
<organism evidence="3 4">
    <name type="scientific">Brachybacterium fresconis</name>
    <dbReference type="NCBI Taxonomy" id="173363"/>
    <lineage>
        <taxon>Bacteria</taxon>
        <taxon>Bacillati</taxon>
        <taxon>Actinomycetota</taxon>
        <taxon>Actinomycetes</taxon>
        <taxon>Micrococcales</taxon>
        <taxon>Dermabacteraceae</taxon>
        <taxon>Brachybacterium</taxon>
    </lineage>
</organism>
<feature type="transmembrane region" description="Helical" evidence="2">
    <location>
        <begin position="652"/>
        <end position="685"/>
    </location>
</feature>
<sequence length="1150" mass="120174">MSQPHVTAVVLLSGSTSEGSHRASVEALVGQTRPADRVLVLAPTDLPDAVLAALDQQLGDGTVDDVLMTAGSVGRSGAVRETLDHLSHGHEPAPEGSAADERGADSGTDRANRRSGRRARAVDSASVERRRTQQAEDLARIPQRLREERSRPGRRAGLAAGVDDESWLWFVVDGSTPALTALEQQLAMVADAPTTGVVGAKRVRRSTPGSAAGTSGPAEGTAVAAAGTSGPAAGTAGADEPEQDLTADGADVLVDVGLTLTHGGHIITGVDPGEIDQGQADWRQDVLGVALPGMLIREQTLREVGGLDPDLPAPWAEIDLCRRVWRSGERVAVQSSARVLFPRPTRPRLERLREQGTGRMLVQLKHRSLLMALGLFLLLPLVTLARMIGAVAASQPRRAGMELRAWAAAMPRVRRVLSRGLRDRRRARVPAGRLAPLYLPRGEGARRRLENVWTRVFADDDRRRRIRRTTWGIAGTHHGVDDADYGRHTVWSVVVALSATVLGLAALRRLFGRGELTGPGLRALPENWTAAWEAAWSTWIPGGLGERGPGDPLLRLLGHLPITGSTLVEAVVLAVVPVSALAAWWAAGAITRAVGARLVIATVWALAPSLIAALAVGAWPLLLVHALLPLLALAVGRAVGLPHKASQASVSAAAAGGLLLLVIGAVQPVLVLLAALALVLIALTVPGRRLRLLWVLLPSLALHAPYVPVYLGHPETLLAVSGVPARAGTTTTTDLLSLWPVASGLQDQLTPMLGATGALLLPMLPVVPVVLGALAAPWLAGNAGRAGRFSVLLAAVGLMTVLLVREVPVAVAGDQLAPAPLHALLSATLLALSAGAAASFDALARREAGDGPGRRAITGVIGTLVAAVCVVTVVGWTLLLPGQLRLDRVEGGEVPAAAADQGRTDARSRVLVLDQQEDASVTARLVVHGGDTVIQHAAIADARAVDTVGTGAAIDEDPADAALRQAVARMLSTGADPGADGEEATSALAIGYVVVEGDTGEQTELVSTLDASTLLEKVTEGSRGGMWRVIDAAPRAVVLGGEEPVALSSGVIGATGEIPTADAERTVLLSERHDSQWRATLDGAELEPVAVDDWAQGFIVPAGQSGQIDIHREQPARLLWQILLYATIALTVLISIPWRARTRSAEEMYG</sequence>
<feature type="transmembrane region" description="Helical" evidence="2">
    <location>
        <begin position="593"/>
        <end position="614"/>
    </location>
</feature>
<feature type="compositionally biased region" description="Low complexity" evidence="1">
    <location>
        <begin position="215"/>
        <end position="238"/>
    </location>
</feature>
<feature type="transmembrane region" description="Helical" evidence="2">
    <location>
        <begin position="856"/>
        <end position="879"/>
    </location>
</feature>
<reference evidence="3 4" key="1">
    <citation type="submission" date="2021-03" db="EMBL/GenBank/DDBJ databases">
        <title>Sequencing the genomes of 1000 actinobacteria strains.</title>
        <authorList>
            <person name="Klenk H.-P."/>
        </authorList>
    </citation>
    <scope>NUCLEOTIDE SEQUENCE [LARGE SCALE GENOMIC DNA]</scope>
    <source>
        <strain evidence="3 4">DSM 14564</strain>
    </source>
</reference>